<feature type="transmembrane region" description="Helical" evidence="1">
    <location>
        <begin position="220"/>
        <end position="242"/>
    </location>
</feature>
<evidence type="ECO:0000313" key="3">
    <source>
        <dbReference type="Proteomes" id="UP000023152"/>
    </source>
</evidence>
<comment type="caution">
    <text evidence="2">The sequence shown here is derived from an EMBL/GenBank/DDBJ whole genome shotgun (WGS) entry which is preliminary data.</text>
</comment>
<feature type="transmembrane region" description="Helical" evidence="1">
    <location>
        <begin position="263"/>
        <end position="282"/>
    </location>
</feature>
<feature type="transmembrane region" description="Helical" evidence="1">
    <location>
        <begin position="36"/>
        <end position="54"/>
    </location>
</feature>
<evidence type="ECO:0000256" key="1">
    <source>
        <dbReference type="SAM" id="Phobius"/>
    </source>
</evidence>
<keyword evidence="1" id="KW-0472">Membrane</keyword>
<keyword evidence="1" id="KW-1133">Transmembrane helix</keyword>
<feature type="transmembrane region" description="Helical" evidence="1">
    <location>
        <begin position="7"/>
        <end position="24"/>
    </location>
</feature>
<keyword evidence="3" id="KW-1185">Reference proteome</keyword>
<dbReference type="Proteomes" id="UP000023152">
    <property type="component" value="Unassembled WGS sequence"/>
</dbReference>
<feature type="transmembrane region" description="Helical" evidence="1">
    <location>
        <begin position="75"/>
        <end position="95"/>
    </location>
</feature>
<feature type="transmembrane region" description="Helical" evidence="1">
    <location>
        <begin position="143"/>
        <end position="167"/>
    </location>
</feature>
<name>X6MIM8_RETFI</name>
<accession>X6MIM8</accession>
<feature type="transmembrane region" description="Helical" evidence="1">
    <location>
        <begin position="188"/>
        <end position="208"/>
    </location>
</feature>
<evidence type="ECO:0000313" key="2">
    <source>
        <dbReference type="EMBL" id="ETO13511.1"/>
    </source>
</evidence>
<reference evidence="2 3" key="1">
    <citation type="journal article" date="2013" name="Curr. Biol.">
        <title>The Genome of the Foraminiferan Reticulomyxa filosa.</title>
        <authorList>
            <person name="Glockner G."/>
            <person name="Hulsmann N."/>
            <person name="Schleicher M."/>
            <person name="Noegel A.A."/>
            <person name="Eichinger L."/>
            <person name="Gallinger C."/>
            <person name="Pawlowski J."/>
            <person name="Sierra R."/>
            <person name="Euteneuer U."/>
            <person name="Pillet L."/>
            <person name="Moustafa A."/>
            <person name="Platzer M."/>
            <person name="Groth M."/>
            <person name="Szafranski K."/>
            <person name="Schliwa M."/>
        </authorList>
    </citation>
    <scope>NUCLEOTIDE SEQUENCE [LARGE SCALE GENOMIC DNA]</scope>
</reference>
<keyword evidence="1" id="KW-0812">Transmembrane</keyword>
<gene>
    <name evidence="2" type="ORF">RFI_23858</name>
</gene>
<sequence length="292" mass="34615">MKHLTVNVFYGVLGTPFYLCIRVIETSVPFCTNSLGSFFLCFGNLLFIFCSQIYHEHFFFKLHLLCAERNYQLNLYKLYLCIYFLIPAIIFFMWVDYLCFNFLKKSVSFLSLQEKTNERKETICKECVFVVCARIDMDIDTLVFIGLVELFALVVLILGCLFMVRAYQRRKLRAQNQWMRWSTHAYHGYGWFQSLRATLIVIAMFQSLSVLKYYKDSVTFSYFKIFEIISDFMILVMLIMIVNRILGTHYVFLGEPKPRWPSYVQGIMIIVFFIYCFVAVELSKKEYNPNPP</sequence>
<protein>
    <submittedName>
        <fullName evidence="2">Uncharacterized protein</fullName>
    </submittedName>
</protein>
<dbReference type="EMBL" id="ASPP01020562">
    <property type="protein sequence ID" value="ETO13511.1"/>
    <property type="molecule type" value="Genomic_DNA"/>
</dbReference>
<organism evidence="2 3">
    <name type="scientific">Reticulomyxa filosa</name>
    <dbReference type="NCBI Taxonomy" id="46433"/>
    <lineage>
        <taxon>Eukaryota</taxon>
        <taxon>Sar</taxon>
        <taxon>Rhizaria</taxon>
        <taxon>Retaria</taxon>
        <taxon>Foraminifera</taxon>
        <taxon>Monothalamids</taxon>
        <taxon>Reticulomyxidae</taxon>
        <taxon>Reticulomyxa</taxon>
    </lineage>
</organism>
<dbReference type="AlphaFoldDB" id="X6MIM8"/>
<proteinExistence type="predicted"/>